<proteinExistence type="predicted"/>
<dbReference type="InterPro" id="IPR008503">
    <property type="entry name" value="Asp_endopeptidase"/>
</dbReference>
<sequence length="226" mass="25572">MDSARVAVSNSRFLKRFVNNCLHTNLVLLGIVGGTVHAEENPIARIAEKRIIGPTTIIAESKSELNFKARVDTGATTTSLHVEEWAIEEESPEMAENVGKKIRIRIKNHRDESQWIESRIEEIGTVKTSAVDEQRYKVKLTLRWNDVKKRVLVTLNDRSRMKYPLLLGRNFLQGDFVVDVDLKKQTQSEILQVLEKPIEPSTPAKATPADDRLAESDEVEVSESLQ</sequence>
<name>A0A5B9QH29_9BACT</name>
<dbReference type="RefSeq" id="WP_148075169.1">
    <property type="nucleotide sequence ID" value="NZ_CP042913.1"/>
</dbReference>
<dbReference type="PANTHER" id="PTHR38037:SF2">
    <property type="entry name" value="ATP-DEPENDENT ZINC PROTEASE DOMAIN-CONTAINING PROTEIN-RELATED"/>
    <property type="match status" value="1"/>
</dbReference>
<dbReference type="Proteomes" id="UP000323917">
    <property type="component" value="Chromosome"/>
</dbReference>
<dbReference type="Gene3D" id="2.40.70.10">
    <property type="entry name" value="Acid Proteases"/>
    <property type="match status" value="1"/>
</dbReference>
<feature type="region of interest" description="Disordered" evidence="1">
    <location>
        <begin position="195"/>
        <end position="226"/>
    </location>
</feature>
<dbReference type="AlphaFoldDB" id="A0A5B9QH29"/>
<keyword evidence="4" id="KW-1185">Reference proteome</keyword>
<feature type="domain" description="Retropepsin-like aspartic endopeptidase" evidence="2">
    <location>
        <begin position="63"/>
        <end position="184"/>
    </location>
</feature>
<dbReference type="SUPFAM" id="SSF50630">
    <property type="entry name" value="Acid proteases"/>
    <property type="match status" value="1"/>
</dbReference>
<dbReference type="PANTHER" id="PTHR38037">
    <property type="entry name" value="ZN_PROTEASE DOMAIN-CONTAINING PROTEIN"/>
    <property type="match status" value="1"/>
</dbReference>
<evidence type="ECO:0000259" key="2">
    <source>
        <dbReference type="Pfam" id="PF05618"/>
    </source>
</evidence>
<accession>A0A5B9QH29</accession>
<dbReference type="EMBL" id="CP042913">
    <property type="protein sequence ID" value="QEG36870.1"/>
    <property type="molecule type" value="Genomic_DNA"/>
</dbReference>
<gene>
    <name evidence="3" type="ORF">Pr1d_42070</name>
</gene>
<dbReference type="InterPro" id="IPR021109">
    <property type="entry name" value="Peptidase_aspartic_dom_sf"/>
</dbReference>
<feature type="compositionally biased region" description="Acidic residues" evidence="1">
    <location>
        <begin position="216"/>
        <end position="226"/>
    </location>
</feature>
<evidence type="ECO:0000313" key="4">
    <source>
        <dbReference type="Proteomes" id="UP000323917"/>
    </source>
</evidence>
<reference evidence="3 4" key="1">
    <citation type="submission" date="2019-08" db="EMBL/GenBank/DDBJ databases">
        <title>Deep-cultivation of Planctomycetes and their phenomic and genomic characterization uncovers novel biology.</title>
        <authorList>
            <person name="Wiegand S."/>
            <person name="Jogler M."/>
            <person name="Boedeker C."/>
            <person name="Pinto D."/>
            <person name="Vollmers J."/>
            <person name="Rivas-Marin E."/>
            <person name="Kohn T."/>
            <person name="Peeters S.H."/>
            <person name="Heuer A."/>
            <person name="Rast P."/>
            <person name="Oberbeckmann S."/>
            <person name="Bunk B."/>
            <person name="Jeske O."/>
            <person name="Meyerdierks A."/>
            <person name="Storesund J.E."/>
            <person name="Kallscheuer N."/>
            <person name="Luecker S."/>
            <person name="Lage O.M."/>
            <person name="Pohl T."/>
            <person name="Merkel B.J."/>
            <person name="Hornburger P."/>
            <person name="Mueller R.-W."/>
            <person name="Bruemmer F."/>
            <person name="Labrenz M."/>
            <person name="Spormann A.M."/>
            <person name="Op den Camp H."/>
            <person name="Overmann J."/>
            <person name="Amann R."/>
            <person name="Jetten M.S.M."/>
            <person name="Mascher T."/>
            <person name="Medema M.H."/>
            <person name="Devos D.P."/>
            <person name="Kaster A.-K."/>
            <person name="Ovreas L."/>
            <person name="Rohde M."/>
            <person name="Galperin M.Y."/>
            <person name="Jogler C."/>
        </authorList>
    </citation>
    <scope>NUCLEOTIDE SEQUENCE [LARGE SCALE GENOMIC DNA]</scope>
    <source>
        <strain evidence="3 4">Pr1d</strain>
    </source>
</reference>
<dbReference type="OrthoDB" id="9782977at2"/>
<organism evidence="3 4">
    <name type="scientific">Bythopirellula goksoeyrii</name>
    <dbReference type="NCBI Taxonomy" id="1400387"/>
    <lineage>
        <taxon>Bacteria</taxon>
        <taxon>Pseudomonadati</taxon>
        <taxon>Planctomycetota</taxon>
        <taxon>Planctomycetia</taxon>
        <taxon>Pirellulales</taxon>
        <taxon>Lacipirellulaceae</taxon>
        <taxon>Bythopirellula</taxon>
    </lineage>
</organism>
<protein>
    <recommendedName>
        <fullName evidence="2">Retropepsin-like aspartic endopeptidase domain-containing protein</fullName>
    </recommendedName>
</protein>
<dbReference type="KEGG" id="bgok:Pr1d_42070"/>
<evidence type="ECO:0000256" key="1">
    <source>
        <dbReference type="SAM" id="MobiDB-lite"/>
    </source>
</evidence>
<dbReference type="Pfam" id="PF05618">
    <property type="entry name" value="Zn_protease"/>
    <property type="match status" value="1"/>
</dbReference>
<evidence type="ECO:0000313" key="3">
    <source>
        <dbReference type="EMBL" id="QEG36870.1"/>
    </source>
</evidence>